<name>J9CPW3_9ZZZZ</name>
<reference evidence="1" key="1">
    <citation type="journal article" date="2012" name="PLoS ONE">
        <title>Gene sets for utilization of primary and secondary nutrition supplies in the distal gut of endangered iberian lynx.</title>
        <authorList>
            <person name="Alcaide M."/>
            <person name="Messina E."/>
            <person name="Richter M."/>
            <person name="Bargiela R."/>
            <person name="Peplies J."/>
            <person name="Huws S.A."/>
            <person name="Newbold C.J."/>
            <person name="Golyshin P.N."/>
            <person name="Simon M.A."/>
            <person name="Lopez G."/>
            <person name="Yakimov M.M."/>
            <person name="Ferrer M."/>
        </authorList>
    </citation>
    <scope>NUCLEOTIDE SEQUENCE</scope>
</reference>
<protein>
    <submittedName>
        <fullName evidence="1">Uncharacterized protein</fullName>
    </submittedName>
</protein>
<comment type="caution">
    <text evidence="1">The sequence shown here is derived from an EMBL/GenBank/DDBJ whole genome shotgun (WGS) entry which is preliminary data.</text>
</comment>
<sequence length="93" mass="10934">MDIFVADTDYQRAIEVLKQNYNWQEEQKYCPFCGSSDIRLVWKKGHRCQAVGSLLLSFLSVTPLKEGKYWEYKCRQCHKQFDYPVSQVVSSST</sequence>
<dbReference type="AlphaFoldDB" id="J9CPW3"/>
<organism evidence="1">
    <name type="scientific">gut metagenome</name>
    <dbReference type="NCBI Taxonomy" id="749906"/>
    <lineage>
        <taxon>unclassified sequences</taxon>
        <taxon>metagenomes</taxon>
        <taxon>organismal metagenomes</taxon>
    </lineage>
</organism>
<proteinExistence type="predicted"/>
<gene>
    <name evidence="1" type="ORF">EVA_09712</name>
</gene>
<accession>J9CPW3</accession>
<evidence type="ECO:0000313" key="1">
    <source>
        <dbReference type="EMBL" id="EJX02161.1"/>
    </source>
</evidence>
<dbReference type="EMBL" id="AMCI01002655">
    <property type="protein sequence ID" value="EJX02161.1"/>
    <property type="molecule type" value="Genomic_DNA"/>
</dbReference>